<dbReference type="GO" id="GO:0019033">
    <property type="term" value="C:viral tegument"/>
    <property type="evidence" value="ECO:0007669"/>
    <property type="project" value="UniProtKB-SubCell"/>
</dbReference>
<dbReference type="EMBL" id="MT797630">
    <property type="protein sequence ID" value="QOT14239.1"/>
    <property type="molecule type" value="Genomic_DNA"/>
</dbReference>
<evidence type="ECO:0000256" key="1">
    <source>
        <dbReference type="ARBA" id="ARBA00004428"/>
    </source>
</evidence>
<dbReference type="GO" id="GO:0044204">
    <property type="term" value="C:host cell nuclear matrix"/>
    <property type="evidence" value="ECO:0007669"/>
    <property type="project" value="UniProtKB-SubCell"/>
</dbReference>
<reference evidence="11" key="5">
    <citation type="submission" date="2020-09" db="EMBL/GenBank/DDBJ databases">
        <title>Functional analysis of genomic repeat regions in Marek's disease virus replication and pathogenesis.</title>
        <authorList>
            <person name="Vychodil T."/>
            <person name="Conradie A.M."/>
            <person name="Trimpert J."/>
            <person name="Aswad A."/>
            <person name="Bertzbach L.D."/>
            <person name="Kaufer B."/>
        </authorList>
    </citation>
    <scope>NUCLEOTIDE SEQUENCE</scope>
</reference>
<dbReference type="Pfam" id="PF04537">
    <property type="entry name" value="Herpes_UL55"/>
    <property type="match status" value="1"/>
</dbReference>
<evidence type="ECO:0000256" key="5">
    <source>
        <dbReference type="ARBA" id="ARBA00022580"/>
    </source>
</evidence>
<evidence type="ECO:0000313" key="9">
    <source>
        <dbReference type="EMBL" id="QOT14239.1"/>
    </source>
</evidence>
<keyword evidence="5" id="KW-0920">Virion tegument</keyword>
<name>A7KQ60_9ALPH</name>
<keyword evidence="4" id="KW-1048">Host nucleus</keyword>
<evidence type="ECO:0000313" key="12">
    <source>
        <dbReference type="Proteomes" id="UP000143489"/>
    </source>
</evidence>
<dbReference type="EMBL" id="MT813453">
    <property type="protein sequence ID" value="QOT14608.1"/>
    <property type="molecule type" value="Genomic_DNA"/>
</dbReference>
<comment type="subcellular location">
    <subcellularLocation>
        <location evidence="1">Host nucleus matrix</location>
    </subcellularLocation>
    <subcellularLocation>
        <location evidence="2">Virion tegument</location>
    </subcellularLocation>
</comment>
<reference evidence="7 12" key="1">
    <citation type="journal article" date="2007" name="Virus Genes">
        <title>Comparative sequence analysis of a highly oncogenic but horizontal spread-defective clone of Marek's disease virus.</title>
        <authorList>
            <person name="Spatz S.J."/>
            <person name="Zhao Y."/>
            <person name="Petherbridge L."/>
            <person name="Smith L.P."/>
            <person name="Baigent S.J."/>
            <person name="Nair V."/>
        </authorList>
    </citation>
    <scope>NUCLEOTIDE SEQUENCE [LARGE SCALE GENOMIC DNA]</scope>
    <source>
        <strain evidence="7">RB-1B</strain>
    </source>
</reference>
<evidence type="ECO:0000313" key="11">
    <source>
        <dbReference type="EMBL" id="QOT14922.1"/>
    </source>
</evidence>
<dbReference type="EMBL" id="MT955328">
    <property type="protein sequence ID" value="QOT14922.1"/>
    <property type="molecule type" value="Genomic_DNA"/>
</dbReference>
<gene>
    <name evidence="7" type="ORF">MDV070</name>
</gene>
<evidence type="ECO:0000256" key="3">
    <source>
        <dbReference type="ARBA" id="ARBA00009538"/>
    </source>
</evidence>
<dbReference type="EMBL" id="MT994392">
    <property type="protein sequence ID" value="QOT15062.1"/>
    <property type="molecule type" value="Genomic_DNA"/>
</dbReference>
<evidence type="ECO:0000313" key="7">
    <source>
        <dbReference type="EMBL" id="ABR13146.1"/>
    </source>
</evidence>
<dbReference type="GO" id="GO:0019058">
    <property type="term" value="P:viral life cycle"/>
    <property type="evidence" value="ECO:0007669"/>
    <property type="project" value="InterPro"/>
</dbReference>
<reference evidence="9" key="3">
    <citation type="submission" date="2020-07" db="EMBL/GenBank/DDBJ databases">
        <title>Distinct polymorphisms in a single herpesvirus gene are capable of enhancing virulence and mediate vaccinal resistance.</title>
        <authorList>
            <person name="Conradie A.M."/>
            <person name="Bertzbach L.D."/>
            <person name="Trimpert J."/>
            <person name="Patria J.N."/>
            <person name="Murata S."/>
            <person name="Parcells M.S."/>
            <person name="Kaufer B.B."/>
        </authorList>
    </citation>
    <scope>NUCLEOTIDE SEQUENCE</scope>
</reference>
<dbReference type="EMBL" id="MT797631">
    <property type="protein sequence ID" value="QOT14425.1"/>
    <property type="molecule type" value="Genomic_DNA"/>
</dbReference>
<protein>
    <submittedName>
        <fullName evidence="7">UL55</fullName>
    </submittedName>
</protein>
<dbReference type="EMBL" id="MT872313">
    <property type="protein sequence ID" value="QOT14789.1"/>
    <property type="molecule type" value="Genomic_DNA"/>
</dbReference>
<dbReference type="EMBL" id="MT797629">
    <property type="protein sequence ID" value="QOT14053.1"/>
    <property type="molecule type" value="Genomic_DNA"/>
</dbReference>
<accession>A7KQ60</accession>
<reference evidence="10" key="4">
    <citation type="submission" date="2020-08" db="EMBL/GenBank/DDBJ databases">
        <title>Marek's disease virus requires both copies of the inverted repeat regions for efficient in vivo replication and pathogenesis.</title>
        <authorList>
            <person name="Conradie A.M."/>
            <person name="Kaufer B."/>
        </authorList>
    </citation>
    <scope>NUCLEOTIDE SEQUENCE</scope>
</reference>
<evidence type="ECO:0000313" key="8">
    <source>
        <dbReference type="EMBL" id="QOT14053.1"/>
    </source>
</evidence>
<evidence type="ECO:0000256" key="2">
    <source>
        <dbReference type="ARBA" id="ARBA00004535"/>
    </source>
</evidence>
<reference evidence="8" key="2">
    <citation type="submission" date="2020-07" db="EMBL/GenBank/DDBJ databases">
        <title>Distinct polymorphisms in a single herpesvirus gene are capable of enhancing virulence and mediate vaccinal resistance.</title>
        <authorList>
            <person name="Conradie A.M."/>
            <person name="Bertzbach L.D."/>
            <person name="Trimpert J.D."/>
            <person name="Patria J.N."/>
            <person name="Murata S."/>
            <person name="Parcells M.S."/>
            <person name="Kaufer B.B."/>
        </authorList>
    </citation>
    <scope>NUCLEOTIDE SEQUENCE</scope>
</reference>
<evidence type="ECO:0000256" key="6">
    <source>
        <dbReference type="ARBA" id="ARBA00022844"/>
    </source>
</evidence>
<keyword evidence="6" id="KW-0946">Virion</keyword>
<sequence length="166" mass="18356">MAAGAMSSSTLAQIPNVYQVIDPLAIDTSSTSTKRLLDEPVPHIGSITSRSYLLRVKCSSPEDCHAFLFGLATEASGNMSQHGAEYIARSMNEKLYTGRSADELCHTPFSHATILDSLDDNYTLNIEGLCYHCHCENKFSHECWKAAFIAGEKMALLCKDLRMYCH</sequence>
<organism evidence="7 12">
    <name type="scientific">Gallid alphaherpesvirus 2</name>
    <dbReference type="NCBI Taxonomy" id="10390"/>
    <lineage>
        <taxon>Viruses</taxon>
        <taxon>Duplodnaviria</taxon>
        <taxon>Heunggongvirae</taxon>
        <taxon>Peploviricota</taxon>
        <taxon>Herviviricetes</taxon>
        <taxon>Herpesvirales</taxon>
        <taxon>Orthoherpesviridae</taxon>
        <taxon>Alphaherpesvirinae</taxon>
        <taxon>Mardivirus</taxon>
        <taxon>Mardivirus gallidalpha2</taxon>
    </lineage>
</organism>
<dbReference type="InterPro" id="IPR007622">
    <property type="entry name" value="Herpes_UL55"/>
</dbReference>
<comment type="similarity">
    <text evidence="3">Belongs to the alphaherpesvirinae HHV-1 UL55 family.</text>
</comment>
<dbReference type="Proteomes" id="UP000143489">
    <property type="component" value="Segment"/>
</dbReference>
<evidence type="ECO:0000313" key="10">
    <source>
        <dbReference type="EMBL" id="QOT14789.1"/>
    </source>
</evidence>
<proteinExistence type="inferred from homology"/>
<dbReference type="EMBL" id="EF523390">
    <property type="protein sequence ID" value="ABR13146.1"/>
    <property type="molecule type" value="Genomic_DNA"/>
</dbReference>
<evidence type="ECO:0000256" key="4">
    <source>
        <dbReference type="ARBA" id="ARBA00022562"/>
    </source>
</evidence>